<keyword evidence="2" id="KW-1185">Reference proteome</keyword>
<dbReference type="Proteomes" id="UP001162483">
    <property type="component" value="Unassembled WGS sequence"/>
</dbReference>
<protein>
    <submittedName>
        <fullName evidence="1">Uncharacterized protein</fullName>
    </submittedName>
</protein>
<comment type="caution">
    <text evidence="1">The sequence shown here is derived from an EMBL/GenBank/DDBJ whole genome shotgun (WGS) entry which is preliminary data.</text>
</comment>
<name>A0ABN9EX83_9NEOB</name>
<evidence type="ECO:0000313" key="2">
    <source>
        <dbReference type="Proteomes" id="UP001162483"/>
    </source>
</evidence>
<evidence type="ECO:0000313" key="1">
    <source>
        <dbReference type="EMBL" id="CAI9589408.1"/>
    </source>
</evidence>
<reference evidence="1" key="1">
    <citation type="submission" date="2023-05" db="EMBL/GenBank/DDBJ databases">
        <authorList>
            <person name="Stuckert A."/>
        </authorList>
    </citation>
    <scope>NUCLEOTIDE SEQUENCE</scope>
</reference>
<organism evidence="1 2">
    <name type="scientific">Staurois parvus</name>
    <dbReference type="NCBI Taxonomy" id="386267"/>
    <lineage>
        <taxon>Eukaryota</taxon>
        <taxon>Metazoa</taxon>
        <taxon>Chordata</taxon>
        <taxon>Craniata</taxon>
        <taxon>Vertebrata</taxon>
        <taxon>Euteleostomi</taxon>
        <taxon>Amphibia</taxon>
        <taxon>Batrachia</taxon>
        <taxon>Anura</taxon>
        <taxon>Neobatrachia</taxon>
        <taxon>Ranoidea</taxon>
        <taxon>Ranidae</taxon>
        <taxon>Staurois</taxon>
    </lineage>
</organism>
<accession>A0ABN9EX83</accession>
<dbReference type="EMBL" id="CATNWA010016057">
    <property type="protein sequence ID" value="CAI9589408.1"/>
    <property type="molecule type" value="Genomic_DNA"/>
</dbReference>
<gene>
    <name evidence="1" type="ORF">SPARVUS_LOCUS10888474</name>
</gene>
<sequence length="59" mass="6798">MFVNVIVHISACSSSAIRLQKKSRTGCILFCTELYWNVVKCTRTHWNAPKTHWNAHVPI</sequence>
<proteinExistence type="predicted"/>